<evidence type="ECO:0000259" key="1">
    <source>
        <dbReference type="PROSITE" id="PS51502"/>
    </source>
</evidence>
<evidence type="ECO:0000313" key="2">
    <source>
        <dbReference type="EMBL" id="KAF2434461.1"/>
    </source>
</evidence>
<keyword evidence="3" id="KW-1185">Reference proteome</keyword>
<proteinExistence type="predicted"/>
<protein>
    <submittedName>
        <fullName evidence="2">Stress responsive A/B barrel domain protein</fullName>
    </submittedName>
</protein>
<dbReference type="Proteomes" id="UP000800235">
    <property type="component" value="Unassembled WGS sequence"/>
</dbReference>
<name>A0A9P4NZ80_9PEZI</name>
<organism evidence="2 3">
    <name type="scientific">Tothia fuscella</name>
    <dbReference type="NCBI Taxonomy" id="1048955"/>
    <lineage>
        <taxon>Eukaryota</taxon>
        <taxon>Fungi</taxon>
        <taxon>Dikarya</taxon>
        <taxon>Ascomycota</taxon>
        <taxon>Pezizomycotina</taxon>
        <taxon>Dothideomycetes</taxon>
        <taxon>Pleosporomycetidae</taxon>
        <taxon>Venturiales</taxon>
        <taxon>Cylindrosympodiaceae</taxon>
        <taxon>Tothia</taxon>
    </lineage>
</organism>
<dbReference type="OrthoDB" id="3830014at2759"/>
<dbReference type="SUPFAM" id="SSF54909">
    <property type="entry name" value="Dimeric alpha+beta barrel"/>
    <property type="match status" value="1"/>
</dbReference>
<comment type="caution">
    <text evidence="2">The sequence shown here is derived from an EMBL/GenBank/DDBJ whole genome shotgun (WGS) entry which is preliminary data.</text>
</comment>
<dbReference type="Pfam" id="PF07876">
    <property type="entry name" value="Dabb"/>
    <property type="match status" value="1"/>
</dbReference>
<gene>
    <name evidence="2" type="ORF">EJ08DRAFT_467212</name>
</gene>
<dbReference type="EMBL" id="MU007016">
    <property type="protein sequence ID" value="KAF2434461.1"/>
    <property type="molecule type" value="Genomic_DNA"/>
</dbReference>
<dbReference type="SMART" id="SM00886">
    <property type="entry name" value="Dabb"/>
    <property type="match status" value="1"/>
</dbReference>
<accession>A0A9P4NZ80</accession>
<dbReference type="InterPro" id="IPR011008">
    <property type="entry name" value="Dimeric_a/b-barrel"/>
</dbReference>
<dbReference type="AlphaFoldDB" id="A0A9P4NZ80"/>
<reference evidence="2" key="1">
    <citation type="journal article" date="2020" name="Stud. Mycol.">
        <title>101 Dothideomycetes genomes: a test case for predicting lifestyles and emergence of pathogens.</title>
        <authorList>
            <person name="Haridas S."/>
            <person name="Albert R."/>
            <person name="Binder M."/>
            <person name="Bloem J."/>
            <person name="Labutti K."/>
            <person name="Salamov A."/>
            <person name="Andreopoulos B."/>
            <person name="Baker S."/>
            <person name="Barry K."/>
            <person name="Bills G."/>
            <person name="Bluhm B."/>
            <person name="Cannon C."/>
            <person name="Castanera R."/>
            <person name="Culley D."/>
            <person name="Daum C."/>
            <person name="Ezra D."/>
            <person name="Gonzalez J."/>
            <person name="Henrissat B."/>
            <person name="Kuo A."/>
            <person name="Liang C."/>
            <person name="Lipzen A."/>
            <person name="Lutzoni F."/>
            <person name="Magnuson J."/>
            <person name="Mondo S."/>
            <person name="Nolan M."/>
            <person name="Ohm R."/>
            <person name="Pangilinan J."/>
            <person name="Park H.-J."/>
            <person name="Ramirez L."/>
            <person name="Alfaro M."/>
            <person name="Sun H."/>
            <person name="Tritt A."/>
            <person name="Yoshinaga Y."/>
            <person name="Zwiers L.-H."/>
            <person name="Turgeon B."/>
            <person name="Goodwin S."/>
            <person name="Spatafora J."/>
            <person name="Crous P."/>
            <person name="Grigoriev I."/>
        </authorList>
    </citation>
    <scope>NUCLEOTIDE SEQUENCE</scope>
    <source>
        <strain evidence="2">CBS 130266</strain>
    </source>
</reference>
<evidence type="ECO:0000313" key="3">
    <source>
        <dbReference type="Proteomes" id="UP000800235"/>
    </source>
</evidence>
<dbReference type="Gene3D" id="3.30.70.100">
    <property type="match status" value="1"/>
</dbReference>
<dbReference type="PROSITE" id="PS51502">
    <property type="entry name" value="S_R_A_B_BARREL"/>
    <property type="match status" value="1"/>
</dbReference>
<dbReference type="InterPro" id="IPR013097">
    <property type="entry name" value="Dabb"/>
</dbReference>
<sequence>MGKINRVTMFKIPNEEDVKAALTAYTKLSEDHSKDGKPYILAVKAAKLYPDPRSQGYTLAAHTSFSSLEDMKYYDEDCAAHKALKGVLGPKVDGGPKGVLTWYADA</sequence>
<feature type="domain" description="Stress-response A/B barrel" evidence="1">
    <location>
        <begin position="4"/>
        <end position="104"/>
    </location>
</feature>